<gene>
    <name evidence="2" type="ORF">DS421_19g666150</name>
</gene>
<evidence type="ECO:0000313" key="3">
    <source>
        <dbReference type="Proteomes" id="UP000464620"/>
    </source>
</evidence>
<dbReference type="AlphaFoldDB" id="A0A6B9VF87"/>
<dbReference type="Proteomes" id="UP000464620">
    <property type="component" value="Chromosome B09"/>
</dbReference>
<proteinExistence type="predicted"/>
<protein>
    <submittedName>
        <fullName evidence="2">Uncharacterized protein</fullName>
    </submittedName>
</protein>
<feature type="compositionally biased region" description="Basic residues" evidence="1">
    <location>
        <begin position="198"/>
        <end position="210"/>
    </location>
</feature>
<dbReference type="EMBL" id="CP031001">
    <property type="protein sequence ID" value="QHN78982.1"/>
    <property type="molecule type" value="Genomic_DNA"/>
</dbReference>
<organism evidence="2 3">
    <name type="scientific">Arachis hypogaea</name>
    <name type="common">Peanut</name>
    <dbReference type="NCBI Taxonomy" id="3818"/>
    <lineage>
        <taxon>Eukaryota</taxon>
        <taxon>Viridiplantae</taxon>
        <taxon>Streptophyta</taxon>
        <taxon>Embryophyta</taxon>
        <taxon>Tracheophyta</taxon>
        <taxon>Spermatophyta</taxon>
        <taxon>Magnoliopsida</taxon>
        <taxon>eudicotyledons</taxon>
        <taxon>Gunneridae</taxon>
        <taxon>Pentapetalae</taxon>
        <taxon>rosids</taxon>
        <taxon>fabids</taxon>
        <taxon>Fabales</taxon>
        <taxon>Fabaceae</taxon>
        <taxon>Papilionoideae</taxon>
        <taxon>50 kb inversion clade</taxon>
        <taxon>dalbergioids sensu lato</taxon>
        <taxon>Dalbergieae</taxon>
        <taxon>Pterocarpus clade</taxon>
        <taxon>Arachis</taxon>
    </lineage>
</organism>
<evidence type="ECO:0000256" key="1">
    <source>
        <dbReference type="SAM" id="MobiDB-lite"/>
    </source>
</evidence>
<dbReference type="PANTHER" id="PTHR34130">
    <property type="entry name" value="OS08G0243800 PROTEIN"/>
    <property type="match status" value="1"/>
</dbReference>
<dbReference type="PANTHER" id="PTHR34130:SF5">
    <property type="entry name" value="OS08G0243800 PROTEIN"/>
    <property type="match status" value="1"/>
</dbReference>
<feature type="region of interest" description="Disordered" evidence="1">
    <location>
        <begin position="190"/>
        <end position="222"/>
    </location>
</feature>
<name>A0A6B9VF87_ARAHY</name>
<sequence>MVAKEFYLEEESTLLQEKEKDDDPLLLEDQEDDDEALSLCDLPLYSNDSSSSSSSVGSMVRDDYFDLSRSKEEEDDDDDFFEFFSEEFITTSTKTNISDNIIFCGKLIPYKEADGKNNIHRQKGTLVHPWKNYNDNINSKKGQKVKKGEKSNFTCEHPSIGKVSLMRSTTKSRWLFFMFGMSRLPSNNGMELSDIRSRQSRSRSHSHRTKFAAVAPPEAKEKRNNNCKGLWRAFRSISYGLGCRSSKLANDAVVKAAFM</sequence>
<dbReference type="Gramene" id="arahy.Tifrunner.gnm2.ann2.Ah19g464600.1">
    <property type="protein sequence ID" value="arahy.Tifrunner.gnm2.ann2.Ah19g464600.1-CDS-1"/>
    <property type="gene ID" value="arahy.Tifrunner.gnm2.ann2.Ah19g464600"/>
</dbReference>
<accession>A0A6B9VF87</accession>
<reference evidence="2 3" key="1">
    <citation type="submission" date="2020-01" db="EMBL/GenBank/DDBJ databases">
        <title>Genome sequence of Arachis hypogaea, cultivar Shitouqi.</title>
        <authorList>
            <person name="Zhuang W."/>
            <person name="Chen H."/>
            <person name="Varshney R."/>
            <person name="Wang D."/>
            <person name="Ming R."/>
        </authorList>
    </citation>
    <scope>NUCLEOTIDE SEQUENCE [LARGE SCALE GENOMIC DNA]</scope>
    <source>
        <tissue evidence="2">Young leaf</tissue>
    </source>
</reference>
<evidence type="ECO:0000313" key="2">
    <source>
        <dbReference type="EMBL" id="QHN78982.1"/>
    </source>
</evidence>
<feature type="region of interest" description="Disordered" evidence="1">
    <location>
        <begin position="13"/>
        <end position="32"/>
    </location>
</feature>